<dbReference type="AlphaFoldDB" id="A0A0L8GVZ1"/>
<reference evidence="1" key="1">
    <citation type="submission" date="2015-07" db="EMBL/GenBank/DDBJ databases">
        <title>MeaNS - Measles Nucleotide Surveillance Program.</title>
        <authorList>
            <person name="Tran T."/>
            <person name="Druce J."/>
        </authorList>
    </citation>
    <scope>NUCLEOTIDE SEQUENCE</scope>
    <source>
        <strain evidence="1">UCB-OBI-ISO-001</strain>
        <tissue evidence="1">Gonad</tissue>
    </source>
</reference>
<accession>A0A0L8GVZ1</accession>
<dbReference type="EMBL" id="KQ420271">
    <property type="protein sequence ID" value="KOF80780.1"/>
    <property type="molecule type" value="Genomic_DNA"/>
</dbReference>
<organism evidence="1">
    <name type="scientific">Octopus bimaculoides</name>
    <name type="common">California two-spotted octopus</name>
    <dbReference type="NCBI Taxonomy" id="37653"/>
    <lineage>
        <taxon>Eukaryota</taxon>
        <taxon>Metazoa</taxon>
        <taxon>Spiralia</taxon>
        <taxon>Lophotrochozoa</taxon>
        <taxon>Mollusca</taxon>
        <taxon>Cephalopoda</taxon>
        <taxon>Coleoidea</taxon>
        <taxon>Octopodiformes</taxon>
        <taxon>Octopoda</taxon>
        <taxon>Incirrata</taxon>
        <taxon>Octopodidae</taxon>
        <taxon>Octopus</taxon>
    </lineage>
</organism>
<dbReference type="OrthoDB" id="6347512at2759"/>
<proteinExistence type="predicted"/>
<evidence type="ECO:0000313" key="1">
    <source>
        <dbReference type="EMBL" id="KOF80780.1"/>
    </source>
</evidence>
<sequence>MVHFSLWFQEQMLRNVLKTNFPLLTIPSPEFVGRLIVSNQCTVISRLCRIIFE</sequence>
<gene>
    <name evidence="1" type="ORF">OCBIM_22027422mg</name>
</gene>
<protein>
    <submittedName>
        <fullName evidence="1">Uncharacterized protein</fullName>
    </submittedName>
</protein>
<name>A0A0L8GVZ1_OCTBM</name>